<evidence type="ECO:0000313" key="3">
    <source>
        <dbReference type="Proteomes" id="UP000596742"/>
    </source>
</evidence>
<proteinExistence type="predicted"/>
<evidence type="ECO:0000313" key="2">
    <source>
        <dbReference type="EMBL" id="VDI63079.1"/>
    </source>
</evidence>
<dbReference type="PROSITE" id="PS00282">
    <property type="entry name" value="KAZAL_1"/>
    <property type="match status" value="1"/>
</dbReference>
<comment type="caution">
    <text evidence="2">The sequence shown here is derived from an EMBL/GenBank/DDBJ whole genome shotgun (WGS) entry which is preliminary data.</text>
</comment>
<sequence>LPIGLPPPLRKCSKNIRPVCGADGITHSNLCIARRLGIPVLCRKPCPCDCRCKTNNNPVCGVDGKNYTNKCIAQRCKKVKVQCRGRCPCKPKKCRKCPRRGDPVCGSDGITYNNECRAKCQYTSFRMMIDQSTSPDMDLIMSLIER</sequence>
<gene>
    <name evidence="2" type="ORF">MGAL_10B050332</name>
</gene>
<protein>
    <recommendedName>
        <fullName evidence="1">Kazal-like domain-containing protein</fullName>
    </recommendedName>
</protein>
<dbReference type="SMART" id="SM00280">
    <property type="entry name" value="KAZAL"/>
    <property type="match status" value="3"/>
</dbReference>
<feature type="domain" description="Kazal-like" evidence="1">
    <location>
        <begin position="90"/>
        <end position="135"/>
    </location>
</feature>
<dbReference type="OrthoDB" id="126772at2759"/>
<dbReference type="InterPro" id="IPR053265">
    <property type="entry name" value="Serpin"/>
</dbReference>
<dbReference type="Proteomes" id="UP000596742">
    <property type="component" value="Unassembled WGS sequence"/>
</dbReference>
<dbReference type="AlphaFoldDB" id="A0A8B6GF43"/>
<feature type="domain" description="Kazal-like" evidence="1">
    <location>
        <begin position="36"/>
        <end position="88"/>
    </location>
</feature>
<dbReference type="PROSITE" id="PS51465">
    <property type="entry name" value="KAZAL_2"/>
    <property type="match status" value="2"/>
</dbReference>
<reference evidence="2" key="1">
    <citation type="submission" date="2018-11" db="EMBL/GenBank/DDBJ databases">
        <authorList>
            <person name="Alioto T."/>
            <person name="Alioto T."/>
        </authorList>
    </citation>
    <scope>NUCLEOTIDE SEQUENCE</scope>
</reference>
<dbReference type="EMBL" id="UYJE01008333">
    <property type="protein sequence ID" value="VDI63079.1"/>
    <property type="molecule type" value="Genomic_DNA"/>
</dbReference>
<accession>A0A8B6GF43</accession>
<dbReference type="Pfam" id="PF00050">
    <property type="entry name" value="Kazal_1"/>
    <property type="match status" value="1"/>
</dbReference>
<keyword evidence="3" id="KW-1185">Reference proteome</keyword>
<evidence type="ECO:0000259" key="1">
    <source>
        <dbReference type="PROSITE" id="PS51465"/>
    </source>
</evidence>
<feature type="non-terminal residue" evidence="2">
    <location>
        <position position="146"/>
    </location>
</feature>
<dbReference type="PANTHER" id="PTHR21131">
    <property type="entry name" value="SERINE-TYPE ENDOPEPTIDASE INHIBITOR"/>
    <property type="match status" value="1"/>
</dbReference>
<dbReference type="Gene3D" id="3.30.60.30">
    <property type="match status" value="3"/>
</dbReference>
<dbReference type="PANTHER" id="PTHR21131:SF0">
    <property type="entry name" value="GEO10195P1-RELATED"/>
    <property type="match status" value="1"/>
</dbReference>
<organism evidence="2 3">
    <name type="scientific">Mytilus galloprovincialis</name>
    <name type="common">Mediterranean mussel</name>
    <dbReference type="NCBI Taxonomy" id="29158"/>
    <lineage>
        <taxon>Eukaryota</taxon>
        <taxon>Metazoa</taxon>
        <taxon>Spiralia</taxon>
        <taxon>Lophotrochozoa</taxon>
        <taxon>Mollusca</taxon>
        <taxon>Bivalvia</taxon>
        <taxon>Autobranchia</taxon>
        <taxon>Pteriomorphia</taxon>
        <taxon>Mytilida</taxon>
        <taxon>Mytiloidea</taxon>
        <taxon>Mytilidae</taxon>
        <taxon>Mytilinae</taxon>
        <taxon>Mytilus</taxon>
    </lineage>
</organism>
<dbReference type="CDD" id="cd00104">
    <property type="entry name" value="KAZAL_FS"/>
    <property type="match status" value="2"/>
</dbReference>
<dbReference type="Pfam" id="PF07648">
    <property type="entry name" value="Kazal_2"/>
    <property type="match status" value="2"/>
</dbReference>
<dbReference type="InterPro" id="IPR002350">
    <property type="entry name" value="Kazal_dom"/>
</dbReference>
<dbReference type="InterPro" id="IPR036058">
    <property type="entry name" value="Kazal_dom_sf"/>
</dbReference>
<name>A0A8B6GF43_MYTGA</name>
<dbReference type="SUPFAM" id="SSF100895">
    <property type="entry name" value="Kazal-type serine protease inhibitors"/>
    <property type="match status" value="3"/>
</dbReference>